<protein>
    <submittedName>
        <fullName evidence="4">CubicO group peptidase, beta-lactamase class C family</fullName>
    </submittedName>
</protein>
<dbReference type="InterPro" id="IPR019734">
    <property type="entry name" value="TPR_rpt"/>
</dbReference>
<feature type="repeat" description="TPR" evidence="1">
    <location>
        <begin position="451"/>
        <end position="484"/>
    </location>
</feature>
<dbReference type="InterPro" id="IPR050491">
    <property type="entry name" value="AmpC-like"/>
</dbReference>
<dbReference type="InterPro" id="IPR012338">
    <property type="entry name" value="Beta-lactam/transpept-like"/>
</dbReference>
<dbReference type="Pfam" id="PF00144">
    <property type="entry name" value="Beta-lactamase"/>
    <property type="match status" value="1"/>
</dbReference>
<feature type="chain" id="PRO_5009928334" evidence="2">
    <location>
        <begin position="25"/>
        <end position="497"/>
    </location>
</feature>
<evidence type="ECO:0000259" key="3">
    <source>
        <dbReference type="Pfam" id="PF00144"/>
    </source>
</evidence>
<evidence type="ECO:0000256" key="2">
    <source>
        <dbReference type="SAM" id="SignalP"/>
    </source>
</evidence>
<dbReference type="PANTHER" id="PTHR46825">
    <property type="entry name" value="D-ALANYL-D-ALANINE-CARBOXYPEPTIDASE/ENDOPEPTIDASE AMPH"/>
    <property type="match status" value="1"/>
</dbReference>
<sequence length="497" mass="55806">MKIKFSKSLLVSFLTILITLTANSQNQQHTDSIDVFLKDKMKKLHIPGLQLAVVQNGKIIKRESYGIANIENAVSVTEESMFSINSCTKAFVGVAVMQLQEEGKLNINDPISKYLDDIPVTWKSLRIKQLFANISGLPNIIDEKENLLADTENGSWEMVKTQPMELFNTGDRFRYNQTGYVIIGRIINKLSGMHFTKFIEERQFKAVGMKQTRFGDSNDIIPHSAGAYTTQDIVNGRWVTTNEIRSSYAKFPEFFRTCTGIISTSGEIAQWIIALENGKLLKQKSSLDVLWQPALRNNGRVGGFNKLVNGYALGWPTVTREEHPAVGPIGGMRSAFFVYPKDDLSIVVLTNLQGANPEWFIDEIAGYYIPDMKEANGFGLSPSVKKLRKELIASKYSNPLKVAENLKKNDSGFYLDENELNDFGYKLLSEGKSNEALKIFKLNVDLYPKSGNTYDSYAETLAGLGNKKEAIKNYKRAFELNPKNLNAQEQVKKLASL</sequence>
<dbReference type="Proteomes" id="UP000184028">
    <property type="component" value="Unassembled WGS sequence"/>
</dbReference>
<dbReference type="Gene3D" id="1.25.40.10">
    <property type="entry name" value="Tetratricopeptide repeat domain"/>
    <property type="match status" value="1"/>
</dbReference>
<name>A0A1M7N3K9_9FLAO</name>
<dbReference type="STRING" id="946677.SAMN05444484_1192"/>
<proteinExistence type="predicted"/>
<reference evidence="5" key="1">
    <citation type="submission" date="2016-11" db="EMBL/GenBank/DDBJ databases">
        <authorList>
            <person name="Varghese N."/>
            <person name="Submissions S."/>
        </authorList>
    </citation>
    <scope>NUCLEOTIDE SEQUENCE [LARGE SCALE GENOMIC DNA]</scope>
    <source>
        <strain evidence="5">DSM 24724</strain>
    </source>
</reference>
<dbReference type="PROSITE" id="PS50005">
    <property type="entry name" value="TPR"/>
    <property type="match status" value="1"/>
</dbReference>
<keyword evidence="1" id="KW-0802">TPR repeat</keyword>
<keyword evidence="2" id="KW-0732">Signal</keyword>
<feature type="signal peptide" evidence="2">
    <location>
        <begin position="1"/>
        <end position="24"/>
    </location>
</feature>
<accession>A0A1M7N3K9</accession>
<gene>
    <name evidence="4" type="ORF">SAMN05444484_1192</name>
</gene>
<dbReference type="OrthoDB" id="9793489at2"/>
<evidence type="ECO:0000313" key="5">
    <source>
        <dbReference type="Proteomes" id="UP000184028"/>
    </source>
</evidence>
<dbReference type="Gene3D" id="3.40.710.10">
    <property type="entry name" value="DD-peptidase/beta-lactamase superfamily"/>
    <property type="match status" value="1"/>
</dbReference>
<feature type="domain" description="Beta-lactamase-related" evidence="3">
    <location>
        <begin position="37"/>
        <end position="361"/>
    </location>
</feature>
<dbReference type="AlphaFoldDB" id="A0A1M7N3K9"/>
<evidence type="ECO:0000256" key="1">
    <source>
        <dbReference type="PROSITE-ProRule" id="PRU00339"/>
    </source>
</evidence>
<organism evidence="4 5">
    <name type="scientific">Flavobacterium chilense</name>
    <dbReference type="NCBI Taxonomy" id="946677"/>
    <lineage>
        <taxon>Bacteria</taxon>
        <taxon>Pseudomonadati</taxon>
        <taxon>Bacteroidota</taxon>
        <taxon>Flavobacteriia</taxon>
        <taxon>Flavobacteriales</taxon>
        <taxon>Flavobacteriaceae</taxon>
        <taxon>Flavobacterium</taxon>
    </lineage>
</organism>
<dbReference type="SUPFAM" id="SSF56601">
    <property type="entry name" value="beta-lactamase/transpeptidase-like"/>
    <property type="match status" value="1"/>
</dbReference>
<dbReference type="PANTHER" id="PTHR46825:SF9">
    <property type="entry name" value="BETA-LACTAMASE-RELATED DOMAIN-CONTAINING PROTEIN"/>
    <property type="match status" value="1"/>
</dbReference>
<dbReference type="InterPro" id="IPR011990">
    <property type="entry name" value="TPR-like_helical_dom_sf"/>
</dbReference>
<dbReference type="InterPro" id="IPR001466">
    <property type="entry name" value="Beta-lactam-related"/>
</dbReference>
<dbReference type="SUPFAM" id="SSF48452">
    <property type="entry name" value="TPR-like"/>
    <property type="match status" value="1"/>
</dbReference>
<evidence type="ECO:0000313" key="4">
    <source>
        <dbReference type="EMBL" id="SHM98108.1"/>
    </source>
</evidence>
<dbReference type="RefSeq" id="WP_082815829.1">
    <property type="nucleotide sequence ID" value="NZ_FRBT01000019.1"/>
</dbReference>
<dbReference type="EMBL" id="FRBT01000019">
    <property type="protein sequence ID" value="SHM98108.1"/>
    <property type="molecule type" value="Genomic_DNA"/>
</dbReference>
<keyword evidence="5" id="KW-1185">Reference proteome</keyword>